<dbReference type="EC" id="2.7.1.35" evidence="1"/>
<organism evidence="8 9">
    <name type="scientific">Candidatus Fimadaptatus faecigallinarum</name>
    <dbReference type="NCBI Taxonomy" id="2840814"/>
    <lineage>
        <taxon>Bacteria</taxon>
        <taxon>Bacillati</taxon>
        <taxon>Bacillota</taxon>
        <taxon>Clostridia</taxon>
        <taxon>Eubacteriales</taxon>
        <taxon>Candidatus Fimadaptatus</taxon>
    </lineage>
</organism>
<dbReference type="CDD" id="cd01173">
    <property type="entry name" value="pyridoxal_pyridoxamine_kinase"/>
    <property type="match status" value="1"/>
</dbReference>
<sequence>METMRVGVMAAVVGYGRSAMAVSVPALAALGCQPCAMPTAVLSSHPGGFKLFQMQDMTEQLERQIIHYDREHIDMDALMTGYLYNPRQQELAINFIVSQRRRSLRLVLIDPVMGDNGTPYTIVTPELMQGMRELVHYADMITPNLSEACWLLERPYDTRALTRTDAMDMVRALSALGPRQVVVTSARIESGWANLYYDADRHEQGVLAYEALERQYPGTGDLFAAVLMGSVLGRGMTIEQAVRRAGGFVYRAVKRTIAADTPTREGVLFEGMLGELTGAAREC</sequence>
<evidence type="ECO:0000256" key="3">
    <source>
        <dbReference type="ARBA" id="ARBA00022741"/>
    </source>
</evidence>
<evidence type="ECO:0000259" key="7">
    <source>
        <dbReference type="Pfam" id="PF08543"/>
    </source>
</evidence>
<keyword evidence="5" id="KW-0067">ATP-binding</keyword>
<feature type="signal peptide" evidence="6">
    <location>
        <begin position="1"/>
        <end position="28"/>
    </location>
</feature>
<keyword evidence="4 8" id="KW-0418">Kinase</keyword>
<reference evidence="8" key="2">
    <citation type="journal article" date="2021" name="PeerJ">
        <title>Extensive microbial diversity within the chicken gut microbiome revealed by metagenomics and culture.</title>
        <authorList>
            <person name="Gilroy R."/>
            <person name="Ravi A."/>
            <person name="Getino M."/>
            <person name="Pursley I."/>
            <person name="Horton D.L."/>
            <person name="Alikhan N.F."/>
            <person name="Baker D."/>
            <person name="Gharbi K."/>
            <person name="Hall N."/>
            <person name="Watson M."/>
            <person name="Adriaenssens E.M."/>
            <person name="Foster-Nyarko E."/>
            <person name="Jarju S."/>
            <person name="Secka A."/>
            <person name="Antonio M."/>
            <person name="Oren A."/>
            <person name="Chaudhuri R.R."/>
            <person name="La Ragione R."/>
            <person name="Hildebrand F."/>
            <person name="Pallen M.J."/>
        </authorList>
    </citation>
    <scope>NUCLEOTIDE SEQUENCE</scope>
    <source>
        <strain evidence="8">ChiSxjej2B14-8506</strain>
    </source>
</reference>
<protein>
    <recommendedName>
        <fullName evidence="1">pyridoxal kinase</fullName>
        <ecNumber evidence="1">2.7.1.35</ecNumber>
    </recommendedName>
</protein>
<comment type="caution">
    <text evidence="8">The sequence shown here is derived from an EMBL/GenBank/DDBJ whole genome shotgun (WGS) entry which is preliminary data.</text>
</comment>
<dbReference type="GO" id="GO:0005524">
    <property type="term" value="F:ATP binding"/>
    <property type="evidence" value="ECO:0007669"/>
    <property type="project" value="UniProtKB-KW"/>
</dbReference>
<evidence type="ECO:0000313" key="8">
    <source>
        <dbReference type="EMBL" id="HIU46066.1"/>
    </source>
</evidence>
<keyword evidence="2 8" id="KW-0808">Transferase</keyword>
<dbReference type="NCBIfam" id="NF005491">
    <property type="entry name" value="PRK07105.1"/>
    <property type="match status" value="1"/>
</dbReference>
<dbReference type="PANTHER" id="PTHR10534:SF2">
    <property type="entry name" value="PYRIDOXAL KINASE"/>
    <property type="match status" value="1"/>
</dbReference>
<evidence type="ECO:0000256" key="6">
    <source>
        <dbReference type="SAM" id="SignalP"/>
    </source>
</evidence>
<dbReference type="Proteomes" id="UP000824123">
    <property type="component" value="Unassembled WGS sequence"/>
</dbReference>
<name>A0A9D1LQA5_9FIRM</name>
<evidence type="ECO:0000256" key="2">
    <source>
        <dbReference type="ARBA" id="ARBA00022679"/>
    </source>
</evidence>
<evidence type="ECO:0000256" key="1">
    <source>
        <dbReference type="ARBA" id="ARBA00012104"/>
    </source>
</evidence>
<feature type="domain" description="Pyridoxamine kinase/Phosphomethylpyrimidine kinase" evidence="7">
    <location>
        <begin position="26"/>
        <end position="258"/>
    </location>
</feature>
<evidence type="ECO:0000256" key="4">
    <source>
        <dbReference type="ARBA" id="ARBA00022777"/>
    </source>
</evidence>
<dbReference type="InterPro" id="IPR013749">
    <property type="entry name" value="PM/HMP-P_kinase-1"/>
</dbReference>
<reference evidence="8" key="1">
    <citation type="submission" date="2020-10" db="EMBL/GenBank/DDBJ databases">
        <authorList>
            <person name="Gilroy R."/>
        </authorList>
    </citation>
    <scope>NUCLEOTIDE SEQUENCE</scope>
    <source>
        <strain evidence="8">ChiSxjej2B14-8506</strain>
    </source>
</reference>
<accession>A0A9D1LQA5</accession>
<dbReference type="AlphaFoldDB" id="A0A9D1LQA5"/>
<gene>
    <name evidence="8" type="ORF">IAC59_02280</name>
</gene>
<dbReference type="EMBL" id="DVNK01000017">
    <property type="protein sequence ID" value="HIU46066.1"/>
    <property type="molecule type" value="Genomic_DNA"/>
</dbReference>
<keyword evidence="6" id="KW-0732">Signal</keyword>
<dbReference type="Pfam" id="PF08543">
    <property type="entry name" value="Phos_pyr_kin"/>
    <property type="match status" value="1"/>
</dbReference>
<evidence type="ECO:0000313" key="9">
    <source>
        <dbReference type="Proteomes" id="UP000824123"/>
    </source>
</evidence>
<evidence type="ECO:0000256" key="5">
    <source>
        <dbReference type="ARBA" id="ARBA00022840"/>
    </source>
</evidence>
<feature type="chain" id="PRO_5038415134" description="pyridoxal kinase" evidence="6">
    <location>
        <begin position="29"/>
        <end position="283"/>
    </location>
</feature>
<dbReference type="GO" id="GO:0005829">
    <property type="term" value="C:cytosol"/>
    <property type="evidence" value="ECO:0007669"/>
    <property type="project" value="TreeGrafter"/>
</dbReference>
<dbReference type="GO" id="GO:0008478">
    <property type="term" value="F:pyridoxal kinase activity"/>
    <property type="evidence" value="ECO:0007669"/>
    <property type="project" value="UniProtKB-EC"/>
</dbReference>
<dbReference type="InterPro" id="IPR029056">
    <property type="entry name" value="Ribokinase-like"/>
</dbReference>
<dbReference type="PROSITE" id="PS51257">
    <property type="entry name" value="PROKAR_LIPOPROTEIN"/>
    <property type="match status" value="1"/>
</dbReference>
<proteinExistence type="predicted"/>
<dbReference type="InterPro" id="IPR004625">
    <property type="entry name" value="PyrdxlKinase"/>
</dbReference>
<dbReference type="SUPFAM" id="SSF53613">
    <property type="entry name" value="Ribokinase-like"/>
    <property type="match status" value="1"/>
</dbReference>
<keyword evidence="3" id="KW-0547">Nucleotide-binding</keyword>
<dbReference type="GO" id="GO:0009443">
    <property type="term" value="P:pyridoxal 5'-phosphate salvage"/>
    <property type="evidence" value="ECO:0007669"/>
    <property type="project" value="InterPro"/>
</dbReference>
<dbReference type="Gene3D" id="3.40.1190.20">
    <property type="match status" value="1"/>
</dbReference>
<dbReference type="PANTHER" id="PTHR10534">
    <property type="entry name" value="PYRIDOXAL KINASE"/>
    <property type="match status" value="1"/>
</dbReference>